<evidence type="ECO:0000259" key="8">
    <source>
        <dbReference type="Pfam" id="PF20684"/>
    </source>
</evidence>
<dbReference type="Pfam" id="PF20684">
    <property type="entry name" value="Fung_rhodopsin"/>
    <property type="match status" value="1"/>
</dbReference>
<dbReference type="Proteomes" id="UP000247810">
    <property type="component" value="Unassembled WGS sequence"/>
</dbReference>
<evidence type="ECO:0000256" key="2">
    <source>
        <dbReference type="ARBA" id="ARBA00022692"/>
    </source>
</evidence>
<comment type="subcellular location">
    <subcellularLocation>
        <location evidence="1">Membrane</location>
        <topology evidence="1">Multi-pass membrane protein</topology>
    </subcellularLocation>
</comment>
<evidence type="ECO:0000313" key="9">
    <source>
        <dbReference type="EMBL" id="PYH96666.1"/>
    </source>
</evidence>
<feature type="transmembrane region" description="Helical" evidence="7">
    <location>
        <begin position="244"/>
        <end position="266"/>
    </location>
</feature>
<feature type="transmembrane region" description="Helical" evidence="7">
    <location>
        <begin position="204"/>
        <end position="224"/>
    </location>
</feature>
<accession>A0A319DGW7</accession>
<feature type="transmembrane region" description="Helical" evidence="7">
    <location>
        <begin position="87"/>
        <end position="112"/>
    </location>
</feature>
<feature type="transmembrane region" description="Helical" evidence="7">
    <location>
        <begin position="44"/>
        <end position="64"/>
    </location>
</feature>
<dbReference type="AlphaFoldDB" id="A0A319DGW7"/>
<evidence type="ECO:0000256" key="3">
    <source>
        <dbReference type="ARBA" id="ARBA00022989"/>
    </source>
</evidence>
<evidence type="ECO:0000256" key="6">
    <source>
        <dbReference type="SAM" id="MobiDB-lite"/>
    </source>
</evidence>
<evidence type="ECO:0000256" key="5">
    <source>
        <dbReference type="ARBA" id="ARBA00038359"/>
    </source>
</evidence>
<comment type="similarity">
    <text evidence="5">Belongs to the SAT4 family.</text>
</comment>
<dbReference type="PANTHER" id="PTHR33048:SF140">
    <property type="entry name" value="ATPASE, PUTATIVE (EUROFUNG)-RELATED"/>
    <property type="match status" value="1"/>
</dbReference>
<evidence type="ECO:0000256" key="7">
    <source>
        <dbReference type="SAM" id="Phobius"/>
    </source>
</evidence>
<name>A0A319DGW7_9EURO</name>
<feature type="region of interest" description="Disordered" evidence="6">
    <location>
        <begin position="273"/>
        <end position="310"/>
    </location>
</feature>
<evidence type="ECO:0000256" key="4">
    <source>
        <dbReference type="ARBA" id="ARBA00023136"/>
    </source>
</evidence>
<evidence type="ECO:0000313" key="10">
    <source>
        <dbReference type="Proteomes" id="UP000247810"/>
    </source>
</evidence>
<proteinExistence type="inferred from homology"/>
<reference evidence="9 10" key="1">
    <citation type="submission" date="2018-02" db="EMBL/GenBank/DDBJ databases">
        <title>The genomes of Aspergillus section Nigri reveals drivers in fungal speciation.</title>
        <authorList>
            <consortium name="DOE Joint Genome Institute"/>
            <person name="Vesth T.C."/>
            <person name="Nybo J."/>
            <person name="Theobald S."/>
            <person name="Brandl J."/>
            <person name="Frisvad J.C."/>
            <person name="Nielsen K.F."/>
            <person name="Lyhne E.K."/>
            <person name="Kogle M.E."/>
            <person name="Kuo A."/>
            <person name="Riley R."/>
            <person name="Clum A."/>
            <person name="Nolan M."/>
            <person name="Lipzen A."/>
            <person name="Salamov A."/>
            <person name="Henrissat B."/>
            <person name="Wiebenga A."/>
            <person name="De vries R.P."/>
            <person name="Grigoriev I.V."/>
            <person name="Mortensen U.H."/>
            <person name="Andersen M.R."/>
            <person name="Baker S.E."/>
        </authorList>
    </citation>
    <scope>NUCLEOTIDE SEQUENCE [LARGE SCALE GENOMIC DNA]</scope>
    <source>
        <strain evidence="9 10">CBS 707.79</strain>
    </source>
</reference>
<gene>
    <name evidence="9" type="ORF">BO71DRAFT_427919</name>
</gene>
<dbReference type="GO" id="GO:0016020">
    <property type="term" value="C:membrane"/>
    <property type="evidence" value="ECO:0007669"/>
    <property type="project" value="UniProtKB-SubCell"/>
</dbReference>
<feature type="transmembrane region" description="Helical" evidence="7">
    <location>
        <begin position="124"/>
        <end position="146"/>
    </location>
</feature>
<dbReference type="PROSITE" id="PS51257">
    <property type="entry name" value="PROKAR_LIPOPROTEIN"/>
    <property type="match status" value="1"/>
</dbReference>
<keyword evidence="3 7" id="KW-1133">Transmembrane helix</keyword>
<evidence type="ECO:0000256" key="1">
    <source>
        <dbReference type="ARBA" id="ARBA00004141"/>
    </source>
</evidence>
<feature type="domain" description="Rhodopsin" evidence="8">
    <location>
        <begin position="28"/>
        <end position="268"/>
    </location>
</feature>
<feature type="transmembrane region" description="Helical" evidence="7">
    <location>
        <begin position="12"/>
        <end position="32"/>
    </location>
</feature>
<feature type="transmembrane region" description="Helical" evidence="7">
    <location>
        <begin position="166"/>
        <end position="192"/>
    </location>
</feature>
<keyword evidence="10" id="KW-1185">Reference proteome</keyword>
<protein>
    <submittedName>
        <fullName evidence="9">P-type ATPase</fullName>
    </submittedName>
</protein>
<dbReference type="VEuPathDB" id="FungiDB:BO71DRAFT_427919"/>
<keyword evidence="2 7" id="KW-0812">Transmembrane</keyword>
<dbReference type="OrthoDB" id="3897607at2759"/>
<dbReference type="InterPro" id="IPR052337">
    <property type="entry name" value="SAT4-like"/>
</dbReference>
<dbReference type="EMBL" id="KZ825835">
    <property type="protein sequence ID" value="PYH96666.1"/>
    <property type="molecule type" value="Genomic_DNA"/>
</dbReference>
<keyword evidence="4 7" id="KW-0472">Membrane</keyword>
<organism evidence="9 10">
    <name type="scientific">Aspergillus ellipticus CBS 707.79</name>
    <dbReference type="NCBI Taxonomy" id="1448320"/>
    <lineage>
        <taxon>Eukaryota</taxon>
        <taxon>Fungi</taxon>
        <taxon>Dikarya</taxon>
        <taxon>Ascomycota</taxon>
        <taxon>Pezizomycotina</taxon>
        <taxon>Eurotiomycetes</taxon>
        <taxon>Eurotiomycetidae</taxon>
        <taxon>Eurotiales</taxon>
        <taxon>Aspergillaceae</taxon>
        <taxon>Aspergillus</taxon>
        <taxon>Aspergillus subgen. Circumdati</taxon>
    </lineage>
</organism>
<dbReference type="PANTHER" id="PTHR33048">
    <property type="entry name" value="PTH11-LIKE INTEGRAL MEMBRANE PROTEIN (AFU_ORTHOLOGUE AFUA_5G11245)"/>
    <property type="match status" value="1"/>
</dbReference>
<dbReference type="InterPro" id="IPR049326">
    <property type="entry name" value="Rhodopsin_dom_fungi"/>
</dbReference>
<sequence>MMPLEGRSKTILIVSVVIMAISIITACLRCWVRLRIIRAFGWDDALMVVAVVLDIALTACSIAGSKEGIGRQLLEFRSRGELRRAMLWWWLGQCIYLWASGVAKVSIALALLRLTVQRAQRITLWIVVGTSTCVGLVFWFILLLQCHPISEFWERTGAGTCLSTEILLVVAYVYSSICAVCDFVLGLLPILLVRKLQMNPRTKVALAATLSLGCVASTAVIVRIPFLPNYKDEGFLYSTFPIDLWSFIEVGLGITAGSLVTLRPLFRKLLDGSGSRSQRKISPGSIPLSSLTEETRGEIDPKGPPSWRPQTAAHTLTTTIFSPLNPSPVSSTFYRGMAPDRIVRVQKSFYVTEHEG</sequence>